<feature type="chain" id="PRO_5031284062" evidence="1">
    <location>
        <begin position="27"/>
        <end position="288"/>
    </location>
</feature>
<proteinExistence type="predicted"/>
<evidence type="ECO:0000313" key="2">
    <source>
        <dbReference type="EMBL" id="MBB5031975.1"/>
    </source>
</evidence>
<evidence type="ECO:0000313" key="3">
    <source>
        <dbReference type="Proteomes" id="UP000590740"/>
    </source>
</evidence>
<protein>
    <submittedName>
        <fullName evidence="2">Uncharacterized protein</fullName>
    </submittedName>
</protein>
<keyword evidence="3" id="KW-1185">Reference proteome</keyword>
<comment type="caution">
    <text evidence="2">The sequence shown here is derived from an EMBL/GenBank/DDBJ whole genome shotgun (WGS) entry which is preliminary data.</text>
</comment>
<evidence type="ECO:0000256" key="1">
    <source>
        <dbReference type="SAM" id="SignalP"/>
    </source>
</evidence>
<sequence>MTRRFIARLLLPLLGFGALGTAVLSAQDAPPVPKPPERPAIPEDVVGDEHVREEFGVNPFTTPSIRKLFDMLNNVGKLRFDDLKRPFTDKTPADRVIVAMGLGTLIADGFLIVQCERVDEMEAVGRAMIKYGKALGAGNRMNKHTGSLFEYSLKGNWQDLRVELAKTQSDVEAEMVQLRDVDIAHLISLGGWLRALEIATKSISDNYAEEKTRQLTRHDIAEYYLMSLDSLHPSLQKNPALIELRKGLEELLPMLDVPEGKALTEAEVKALHKKASELAHIVTDKMNG</sequence>
<reference evidence="2 3" key="1">
    <citation type="submission" date="2020-08" db="EMBL/GenBank/DDBJ databases">
        <title>Genomic Encyclopedia of Type Strains, Phase IV (KMG-IV): sequencing the most valuable type-strain genomes for metagenomic binning, comparative biology and taxonomic classification.</title>
        <authorList>
            <person name="Goeker M."/>
        </authorList>
    </citation>
    <scope>NUCLEOTIDE SEQUENCE [LARGE SCALE GENOMIC DNA]</scope>
    <source>
        <strain evidence="2 3">DSM 12252</strain>
    </source>
</reference>
<accession>A0A7W7Y9H3</accession>
<name>A0A7W7Y9H3_9BACT</name>
<dbReference type="AlphaFoldDB" id="A0A7W7Y9H3"/>
<feature type="signal peptide" evidence="1">
    <location>
        <begin position="1"/>
        <end position="26"/>
    </location>
</feature>
<dbReference type="Proteomes" id="UP000590740">
    <property type="component" value="Unassembled WGS sequence"/>
</dbReference>
<gene>
    <name evidence="2" type="ORF">HNQ65_001543</name>
</gene>
<dbReference type="EMBL" id="JACHIG010000002">
    <property type="protein sequence ID" value="MBB5031975.1"/>
    <property type="molecule type" value="Genomic_DNA"/>
</dbReference>
<dbReference type="RefSeq" id="WP_184338899.1">
    <property type="nucleotide sequence ID" value="NZ_JACHIG010000002.1"/>
</dbReference>
<organism evidence="2 3">
    <name type="scientific">Prosthecobacter vanneervenii</name>
    <dbReference type="NCBI Taxonomy" id="48466"/>
    <lineage>
        <taxon>Bacteria</taxon>
        <taxon>Pseudomonadati</taxon>
        <taxon>Verrucomicrobiota</taxon>
        <taxon>Verrucomicrobiia</taxon>
        <taxon>Verrucomicrobiales</taxon>
        <taxon>Verrucomicrobiaceae</taxon>
        <taxon>Prosthecobacter</taxon>
    </lineage>
</organism>
<keyword evidence="1" id="KW-0732">Signal</keyword>